<organism evidence="2 3">
    <name type="scientific">Chlorobium limicola</name>
    <dbReference type="NCBI Taxonomy" id="1092"/>
    <lineage>
        <taxon>Bacteria</taxon>
        <taxon>Pseudomonadati</taxon>
        <taxon>Chlorobiota</taxon>
        <taxon>Chlorobiia</taxon>
        <taxon>Chlorobiales</taxon>
        <taxon>Chlorobiaceae</taxon>
        <taxon>Chlorobium/Pelodictyon group</taxon>
        <taxon>Chlorobium</taxon>
    </lineage>
</organism>
<accession>A0A117MSF1</accession>
<evidence type="ECO:0000313" key="2">
    <source>
        <dbReference type="EMBL" id="KUL33294.1"/>
    </source>
</evidence>
<dbReference type="AlphaFoldDB" id="A0A117MSF1"/>
<keyword evidence="2" id="KW-0808">Transferase</keyword>
<proteinExistence type="predicted"/>
<dbReference type="PANTHER" id="PTHR44086">
    <property type="entry name" value="THIOSULFATE SULFURTRANSFERASE RDL2, MITOCHONDRIAL-RELATED"/>
    <property type="match status" value="1"/>
</dbReference>
<dbReference type="InterPro" id="IPR036873">
    <property type="entry name" value="Rhodanese-like_dom_sf"/>
</dbReference>
<dbReference type="EMBL" id="LMBR01000001">
    <property type="protein sequence ID" value="KUL33294.1"/>
    <property type="molecule type" value="Genomic_DNA"/>
</dbReference>
<gene>
    <name evidence="2" type="ORF">ASB62_00330</name>
</gene>
<protein>
    <submittedName>
        <fullName evidence="2">Sulfurtransferase</fullName>
    </submittedName>
</protein>
<dbReference type="SMART" id="SM00450">
    <property type="entry name" value="RHOD"/>
    <property type="match status" value="1"/>
</dbReference>
<comment type="caution">
    <text evidence="2">The sequence shown here is derived from an EMBL/GenBank/DDBJ whole genome shotgun (WGS) entry which is preliminary data.</text>
</comment>
<sequence length="159" mass="18093">MLTFNSLIDNCLGDVREIMPWDLASRLEENPDLLLLDVREPYEFDAMHIRGSINVPRGILESACEWDYDETVPELAAARKREVVVICRSGRRSVLAVAAMQQLGFEDAVSLKTGLRGWNDYEEPLVNQTGEVVDSDLADVFFTPKLRPDQRRPTVQTQR</sequence>
<keyword evidence="3" id="KW-1185">Reference proteome</keyword>
<dbReference type="PROSITE" id="PS50206">
    <property type="entry name" value="RHODANESE_3"/>
    <property type="match status" value="1"/>
</dbReference>
<dbReference type="PANTHER" id="PTHR44086:SF10">
    <property type="entry name" value="THIOSULFATE SULFURTRANSFERASE_RHODANESE-LIKE DOMAIN-CONTAINING PROTEIN 3"/>
    <property type="match status" value="1"/>
</dbReference>
<dbReference type="OrthoDB" id="9808735at2"/>
<dbReference type="GO" id="GO:0004792">
    <property type="term" value="F:thiosulfate-cyanide sulfurtransferase activity"/>
    <property type="evidence" value="ECO:0007669"/>
    <property type="project" value="TreeGrafter"/>
</dbReference>
<dbReference type="Pfam" id="PF00581">
    <property type="entry name" value="Rhodanese"/>
    <property type="match status" value="1"/>
</dbReference>
<dbReference type="Gene3D" id="3.40.250.10">
    <property type="entry name" value="Rhodanese-like domain"/>
    <property type="match status" value="1"/>
</dbReference>
<dbReference type="Proteomes" id="UP000053937">
    <property type="component" value="Unassembled WGS sequence"/>
</dbReference>
<feature type="domain" description="Rhodanese" evidence="1">
    <location>
        <begin position="29"/>
        <end position="127"/>
    </location>
</feature>
<name>A0A117MSF1_CHLLI</name>
<dbReference type="InterPro" id="IPR001763">
    <property type="entry name" value="Rhodanese-like_dom"/>
</dbReference>
<evidence type="ECO:0000259" key="1">
    <source>
        <dbReference type="PROSITE" id="PS50206"/>
    </source>
</evidence>
<dbReference type="RefSeq" id="WP_059138105.1">
    <property type="nucleotide sequence ID" value="NZ_LMBR01000001.1"/>
</dbReference>
<dbReference type="CDD" id="cd00158">
    <property type="entry name" value="RHOD"/>
    <property type="match status" value="1"/>
</dbReference>
<evidence type="ECO:0000313" key="3">
    <source>
        <dbReference type="Proteomes" id="UP000053937"/>
    </source>
</evidence>
<reference evidence="2 3" key="1">
    <citation type="submission" date="2015-10" db="EMBL/GenBank/DDBJ databases">
        <title>Draft Genome Sequence of Chlorobium limicola strain Frasassi Growing under Artificial Lighting in the Frasassi Cave System.</title>
        <authorList>
            <person name="Mansor M."/>
            <person name="Macalady J."/>
        </authorList>
    </citation>
    <scope>NUCLEOTIDE SEQUENCE [LARGE SCALE GENOMIC DNA]</scope>
    <source>
        <strain evidence="2 3">Frasassi</strain>
    </source>
</reference>
<dbReference type="SUPFAM" id="SSF52821">
    <property type="entry name" value="Rhodanese/Cell cycle control phosphatase"/>
    <property type="match status" value="1"/>
</dbReference>